<accession>A0A9X2ND96</accession>
<dbReference type="GO" id="GO:0005886">
    <property type="term" value="C:plasma membrane"/>
    <property type="evidence" value="ECO:0007669"/>
    <property type="project" value="UniProtKB-SubCell"/>
</dbReference>
<keyword evidence="5 8" id="KW-0812">Transmembrane</keyword>
<feature type="transmembrane region" description="Helical" evidence="8">
    <location>
        <begin position="272"/>
        <end position="297"/>
    </location>
</feature>
<dbReference type="SUPFAM" id="SSF103473">
    <property type="entry name" value="MFS general substrate transporter"/>
    <property type="match status" value="1"/>
</dbReference>
<feature type="transmembrane region" description="Helical" evidence="8">
    <location>
        <begin position="207"/>
        <end position="229"/>
    </location>
</feature>
<keyword evidence="7 8" id="KW-0472">Membrane</keyword>
<reference evidence="10" key="1">
    <citation type="submission" date="2022-06" db="EMBL/GenBank/DDBJ databases">
        <title>Amycolatopsis iheyaensis sp. nov., a new species of the genus Amycolatopsis isolated from soil in Iheya island, Japan.</title>
        <authorList>
            <person name="Ngamcharungchit C."/>
            <person name="Kanto H."/>
            <person name="Take A."/>
            <person name="Intra B."/>
            <person name="Matsumoto A."/>
            <person name="Panbangred W."/>
            <person name="Inahashi Y."/>
        </authorList>
    </citation>
    <scope>NUCLEOTIDE SEQUENCE</scope>
    <source>
        <strain evidence="10">OK19-0408</strain>
    </source>
</reference>
<dbReference type="InterPro" id="IPR020846">
    <property type="entry name" value="MFS_dom"/>
</dbReference>
<feature type="transmembrane region" description="Helical" evidence="8">
    <location>
        <begin position="151"/>
        <end position="169"/>
    </location>
</feature>
<comment type="subcellular location">
    <subcellularLocation>
        <location evidence="1">Cell membrane</location>
        <topology evidence="1">Multi-pass membrane protein</topology>
    </subcellularLocation>
</comment>
<dbReference type="PROSITE" id="PS50850">
    <property type="entry name" value="MFS"/>
    <property type="match status" value="1"/>
</dbReference>
<dbReference type="InterPro" id="IPR036390">
    <property type="entry name" value="WH_DNA-bd_sf"/>
</dbReference>
<dbReference type="PANTHER" id="PTHR23501:SF197">
    <property type="entry name" value="COMD"/>
    <property type="match status" value="1"/>
</dbReference>
<dbReference type="InterPro" id="IPR036259">
    <property type="entry name" value="MFS_trans_sf"/>
</dbReference>
<organism evidence="10 11">
    <name type="scientific">Amycolatopsis iheyensis</name>
    <dbReference type="NCBI Taxonomy" id="2945988"/>
    <lineage>
        <taxon>Bacteria</taxon>
        <taxon>Bacillati</taxon>
        <taxon>Actinomycetota</taxon>
        <taxon>Actinomycetes</taxon>
        <taxon>Pseudonocardiales</taxon>
        <taxon>Pseudonocardiaceae</taxon>
        <taxon>Amycolatopsis</taxon>
    </lineage>
</organism>
<dbReference type="Gene3D" id="1.20.1250.20">
    <property type="entry name" value="MFS general substrate transporter like domains"/>
    <property type="match status" value="1"/>
</dbReference>
<feature type="transmembrane region" description="Helical" evidence="8">
    <location>
        <begin position="317"/>
        <end position="336"/>
    </location>
</feature>
<keyword evidence="11" id="KW-1185">Reference proteome</keyword>
<sequence>MTATAEVTHEPGPVPLSKARVNAVFGAVLLGMLLAALDQTIVGTALPTIVGDLGGAGHLSWVVTSYLLAETIMTVVVGKLGDLFGRKLMFQLSVIVFGVGSFCAGFADSMVWLIVWRAVQGLGGGGLMVTSTALIADVVPLRERGKYQGVLGSVFGVVTVAGPMLGGFFVDHLSWRWAFYVNIPLVIVVLIVASSAMPNARAAIKPVIDYAGILLIGLAATGLTLVTSWGGTQYAWGSPTIIGMAIGSVVLLAAFVFVELRAKEPMLPMRLFRNPVFTVGGIMSFVVGFAMLGALSYLPTYMQYVQGTSATTSGVRLLPMVLALLVASIAAGNAVSRTGRYKIFPLVGAAGMTIGLYLLSRLDSDTGFWEASAYMAVLGLGIGLGMQVLTIAVQNTVDYADLGVATSGVTFLRSIGSSFGAAIFGTVYANQLTPNLTAALAAHPLPPGVDPRAVQVPTALHALPDAVSKPVIQAYSDSLHVVFLAAAPVGLVAFALAFFLKEVPLRDTARAAAPDLGDGFAMPEARTDDRELERAVATLFFRERRKVAPAIVERAGSDLDEGGIWCLLQVHLRHRRGEPATLKAIGEYFGVPAPVLEPAFNRLELTGHLHYTRDGWELTDAGREEFGKVVRAWHDWLASRLGDWGTGNRAELDAAIGRVAARLLDQSAEVRTHGRHALA</sequence>
<evidence type="ECO:0000259" key="9">
    <source>
        <dbReference type="PROSITE" id="PS50850"/>
    </source>
</evidence>
<comment type="similarity">
    <text evidence="2">Belongs to the major facilitator superfamily. TCR/Tet family.</text>
</comment>
<feature type="transmembrane region" description="Helical" evidence="8">
    <location>
        <begin position="175"/>
        <end position="195"/>
    </location>
</feature>
<feature type="transmembrane region" description="Helical" evidence="8">
    <location>
        <begin position="121"/>
        <end position="139"/>
    </location>
</feature>
<dbReference type="Gene3D" id="1.20.1720.10">
    <property type="entry name" value="Multidrug resistance protein D"/>
    <property type="match status" value="1"/>
</dbReference>
<dbReference type="Pfam" id="PF07690">
    <property type="entry name" value="MFS_1"/>
    <property type="match status" value="1"/>
</dbReference>
<evidence type="ECO:0000256" key="5">
    <source>
        <dbReference type="ARBA" id="ARBA00022692"/>
    </source>
</evidence>
<feature type="transmembrane region" description="Helical" evidence="8">
    <location>
        <begin position="58"/>
        <end position="78"/>
    </location>
</feature>
<dbReference type="Gene3D" id="1.10.10.10">
    <property type="entry name" value="Winged helix-like DNA-binding domain superfamily/Winged helix DNA-binding domain"/>
    <property type="match status" value="1"/>
</dbReference>
<keyword evidence="6 8" id="KW-1133">Transmembrane helix</keyword>
<feature type="transmembrane region" description="Helical" evidence="8">
    <location>
        <begin position="372"/>
        <end position="392"/>
    </location>
</feature>
<dbReference type="RefSeq" id="WP_257919041.1">
    <property type="nucleotide sequence ID" value="NZ_JAMXQV010000002.1"/>
</dbReference>
<name>A0A9X2ND96_9PSEU</name>
<dbReference type="NCBIfam" id="TIGR00711">
    <property type="entry name" value="efflux_EmrB"/>
    <property type="match status" value="1"/>
</dbReference>
<evidence type="ECO:0000313" key="10">
    <source>
        <dbReference type="EMBL" id="MCR6482415.1"/>
    </source>
</evidence>
<feature type="transmembrane region" description="Helical" evidence="8">
    <location>
        <begin position="23"/>
        <end position="46"/>
    </location>
</feature>
<dbReference type="InterPro" id="IPR011701">
    <property type="entry name" value="MFS"/>
</dbReference>
<evidence type="ECO:0000256" key="3">
    <source>
        <dbReference type="ARBA" id="ARBA00022448"/>
    </source>
</evidence>
<evidence type="ECO:0000256" key="2">
    <source>
        <dbReference type="ARBA" id="ARBA00007520"/>
    </source>
</evidence>
<evidence type="ECO:0000313" key="11">
    <source>
        <dbReference type="Proteomes" id="UP001144096"/>
    </source>
</evidence>
<dbReference type="CDD" id="cd17502">
    <property type="entry name" value="MFS_Azr1_MDR_like"/>
    <property type="match status" value="1"/>
</dbReference>
<dbReference type="PANTHER" id="PTHR23501">
    <property type="entry name" value="MAJOR FACILITATOR SUPERFAMILY"/>
    <property type="match status" value="1"/>
</dbReference>
<feature type="transmembrane region" description="Helical" evidence="8">
    <location>
        <begin position="241"/>
        <end position="260"/>
    </location>
</feature>
<evidence type="ECO:0000256" key="4">
    <source>
        <dbReference type="ARBA" id="ARBA00022475"/>
    </source>
</evidence>
<protein>
    <submittedName>
        <fullName evidence="10">MFS transporter</fullName>
    </submittedName>
</protein>
<keyword evidence="4" id="KW-1003">Cell membrane</keyword>
<dbReference type="Proteomes" id="UP001144096">
    <property type="component" value="Unassembled WGS sequence"/>
</dbReference>
<dbReference type="SUPFAM" id="SSF46785">
    <property type="entry name" value="Winged helix' DNA-binding domain"/>
    <property type="match status" value="1"/>
</dbReference>
<comment type="caution">
    <text evidence="10">The sequence shown here is derived from an EMBL/GenBank/DDBJ whole genome shotgun (WGS) entry which is preliminary data.</text>
</comment>
<dbReference type="InterPro" id="IPR004638">
    <property type="entry name" value="EmrB-like"/>
</dbReference>
<dbReference type="FunFam" id="1.20.1720.10:FF:000004">
    <property type="entry name" value="EmrB/QacA family drug resistance transporter"/>
    <property type="match status" value="1"/>
</dbReference>
<feature type="transmembrane region" description="Helical" evidence="8">
    <location>
        <begin position="90"/>
        <end position="115"/>
    </location>
</feature>
<gene>
    <name evidence="10" type="ORF">M8542_06280</name>
</gene>
<evidence type="ECO:0000256" key="6">
    <source>
        <dbReference type="ARBA" id="ARBA00022989"/>
    </source>
</evidence>
<dbReference type="EMBL" id="JAMXQV010000002">
    <property type="protein sequence ID" value="MCR6482415.1"/>
    <property type="molecule type" value="Genomic_DNA"/>
</dbReference>
<dbReference type="AlphaFoldDB" id="A0A9X2ND96"/>
<feature type="transmembrane region" description="Helical" evidence="8">
    <location>
        <begin position="404"/>
        <end position="428"/>
    </location>
</feature>
<evidence type="ECO:0000256" key="8">
    <source>
        <dbReference type="SAM" id="Phobius"/>
    </source>
</evidence>
<feature type="domain" description="Major facilitator superfamily (MFS) profile" evidence="9">
    <location>
        <begin position="24"/>
        <end position="505"/>
    </location>
</feature>
<proteinExistence type="inferred from homology"/>
<evidence type="ECO:0000256" key="1">
    <source>
        <dbReference type="ARBA" id="ARBA00004651"/>
    </source>
</evidence>
<dbReference type="InterPro" id="IPR036388">
    <property type="entry name" value="WH-like_DNA-bd_sf"/>
</dbReference>
<feature type="transmembrane region" description="Helical" evidence="8">
    <location>
        <begin position="479"/>
        <end position="500"/>
    </location>
</feature>
<evidence type="ECO:0000256" key="7">
    <source>
        <dbReference type="ARBA" id="ARBA00023136"/>
    </source>
</evidence>
<dbReference type="GO" id="GO:0022857">
    <property type="term" value="F:transmembrane transporter activity"/>
    <property type="evidence" value="ECO:0007669"/>
    <property type="project" value="InterPro"/>
</dbReference>
<keyword evidence="3" id="KW-0813">Transport</keyword>
<feature type="transmembrane region" description="Helical" evidence="8">
    <location>
        <begin position="343"/>
        <end position="360"/>
    </location>
</feature>